<dbReference type="Proteomes" id="UP000507222">
    <property type="component" value="Unassembled WGS sequence"/>
</dbReference>
<dbReference type="AlphaFoldDB" id="A0A6J5TEY8"/>
<name>A0A6J5TEY8_PRUAR</name>
<accession>A0A6J5TEY8</accession>
<proteinExistence type="predicted"/>
<dbReference type="EMBL" id="CAEKDK010000001">
    <property type="protein sequence ID" value="CAB4262474.1"/>
    <property type="molecule type" value="Genomic_DNA"/>
</dbReference>
<gene>
    <name evidence="1" type="ORF">CURHAP_LOCUS1735</name>
</gene>
<protein>
    <submittedName>
        <fullName evidence="1">Uncharacterized protein</fullName>
    </submittedName>
</protein>
<sequence>MYGSDADHSNFRAKQLVTHSHTVSLRVYFISHRNPKVPLAPPSSLPFLLPLADSTQRLGLQLKIVSLLFSYQNQQLK</sequence>
<reference evidence="1 2" key="1">
    <citation type="submission" date="2020-05" db="EMBL/GenBank/DDBJ databases">
        <authorList>
            <person name="Campoy J."/>
            <person name="Schneeberger K."/>
            <person name="Spophaly S."/>
        </authorList>
    </citation>
    <scope>NUCLEOTIDE SEQUENCE [LARGE SCALE GENOMIC DNA]</scope>
    <source>
        <strain evidence="1">PruArmRojPasFocal</strain>
    </source>
</reference>
<evidence type="ECO:0000313" key="2">
    <source>
        <dbReference type="Proteomes" id="UP000507222"/>
    </source>
</evidence>
<evidence type="ECO:0000313" key="1">
    <source>
        <dbReference type="EMBL" id="CAB4262474.1"/>
    </source>
</evidence>
<organism evidence="1 2">
    <name type="scientific">Prunus armeniaca</name>
    <name type="common">Apricot</name>
    <name type="synonym">Armeniaca vulgaris</name>
    <dbReference type="NCBI Taxonomy" id="36596"/>
    <lineage>
        <taxon>Eukaryota</taxon>
        <taxon>Viridiplantae</taxon>
        <taxon>Streptophyta</taxon>
        <taxon>Embryophyta</taxon>
        <taxon>Tracheophyta</taxon>
        <taxon>Spermatophyta</taxon>
        <taxon>Magnoliopsida</taxon>
        <taxon>eudicotyledons</taxon>
        <taxon>Gunneridae</taxon>
        <taxon>Pentapetalae</taxon>
        <taxon>rosids</taxon>
        <taxon>fabids</taxon>
        <taxon>Rosales</taxon>
        <taxon>Rosaceae</taxon>
        <taxon>Amygdaloideae</taxon>
        <taxon>Amygdaleae</taxon>
        <taxon>Prunus</taxon>
    </lineage>
</organism>